<dbReference type="Proteomes" id="UP000092443">
    <property type="component" value="Unplaced"/>
</dbReference>
<reference evidence="9" key="1">
    <citation type="submission" date="2025-08" db="UniProtKB">
        <authorList>
            <consortium name="RefSeq"/>
        </authorList>
    </citation>
    <scope>IDENTIFICATION</scope>
    <source>
        <tissue evidence="9">Whole body pupa</tissue>
    </source>
</reference>
<keyword evidence="2" id="KW-0240">DNA-directed RNA polymerase</keyword>
<sequence>MSTIFDAGNSDGPGFVGIRFCQECNNMLYPKEDKENKILLYACRNCDYKQEADSNCIYVNKIMHEIDSQLKYSPLSSCLKDFRHENERIAAYVKDGIVPFPHYVLRNDKGNYKKIYNSMTAALKGSGLLPLSDRQT</sequence>
<dbReference type="PROSITE" id="PS01030">
    <property type="entry name" value="RNA_POL_M_15KD"/>
    <property type="match status" value="1"/>
</dbReference>
<dbReference type="GO" id="GO:0006283">
    <property type="term" value="P:transcription-coupled nucleotide-excision repair"/>
    <property type="evidence" value="ECO:0007669"/>
    <property type="project" value="TreeGrafter"/>
</dbReference>
<dbReference type="SUPFAM" id="SSF57783">
    <property type="entry name" value="Zinc beta-ribbon"/>
    <property type="match status" value="1"/>
</dbReference>
<evidence type="ECO:0000313" key="9">
    <source>
        <dbReference type="RefSeq" id="XP_037898221.1"/>
    </source>
</evidence>
<dbReference type="RefSeq" id="XP_037898221.1">
    <property type="nucleotide sequence ID" value="XM_038042293.1"/>
</dbReference>
<dbReference type="KEGG" id="gfs:119642960"/>
<dbReference type="PANTHER" id="PTHR11239:SF1">
    <property type="entry name" value="DNA-DIRECTED RNA POLYMERASE II SUBUNIT RPB9"/>
    <property type="match status" value="1"/>
</dbReference>
<dbReference type="GeneID" id="119642960"/>
<dbReference type="PANTHER" id="PTHR11239">
    <property type="entry name" value="DNA-DIRECTED RNA POLYMERASE"/>
    <property type="match status" value="1"/>
</dbReference>
<evidence type="ECO:0000256" key="3">
    <source>
        <dbReference type="ARBA" id="ARBA00022723"/>
    </source>
</evidence>
<keyword evidence="3" id="KW-0479">Metal-binding</keyword>
<organism evidence="8 9">
    <name type="scientific">Glossina fuscipes</name>
    <dbReference type="NCBI Taxonomy" id="7396"/>
    <lineage>
        <taxon>Eukaryota</taxon>
        <taxon>Metazoa</taxon>
        <taxon>Ecdysozoa</taxon>
        <taxon>Arthropoda</taxon>
        <taxon>Hexapoda</taxon>
        <taxon>Insecta</taxon>
        <taxon>Pterygota</taxon>
        <taxon>Neoptera</taxon>
        <taxon>Endopterygota</taxon>
        <taxon>Diptera</taxon>
        <taxon>Brachycera</taxon>
        <taxon>Muscomorpha</taxon>
        <taxon>Hippoboscoidea</taxon>
        <taxon>Glossinidae</taxon>
        <taxon>Glossina</taxon>
    </lineage>
</organism>
<keyword evidence="6" id="KW-0539">Nucleus</keyword>
<dbReference type="AlphaFoldDB" id="A0A9C5ZCZ5"/>
<evidence type="ECO:0000256" key="1">
    <source>
        <dbReference type="ARBA" id="ARBA00008925"/>
    </source>
</evidence>
<evidence type="ECO:0000256" key="2">
    <source>
        <dbReference type="ARBA" id="ARBA00022478"/>
    </source>
</evidence>
<evidence type="ECO:0000256" key="6">
    <source>
        <dbReference type="ARBA" id="ARBA00023242"/>
    </source>
</evidence>
<dbReference type="GO" id="GO:0001193">
    <property type="term" value="P:maintenance of transcriptional fidelity during transcription elongation by RNA polymerase II"/>
    <property type="evidence" value="ECO:0007669"/>
    <property type="project" value="TreeGrafter"/>
</dbReference>
<dbReference type="GO" id="GO:0005665">
    <property type="term" value="C:RNA polymerase II, core complex"/>
    <property type="evidence" value="ECO:0007669"/>
    <property type="project" value="TreeGrafter"/>
</dbReference>
<dbReference type="InterPro" id="IPR001529">
    <property type="entry name" value="Zn_ribbon_RPB9"/>
</dbReference>
<name>A0A9C5ZCZ5_9MUSC</name>
<dbReference type="InterPro" id="IPR019761">
    <property type="entry name" value="DNA-dir_RNA_pol-M_15_CS"/>
</dbReference>
<keyword evidence="8" id="KW-1185">Reference proteome</keyword>
<dbReference type="FunFam" id="2.20.25.10:FF:000009">
    <property type="entry name" value="DNA-directed RNA polymerase subunit"/>
    <property type="match status" value="1"/>
</dbReference>
<dbReference type="Pfam" id="PF02150">
    <property type="entry name" value="Zn_ribbon_RPB9"/>
    <property type="match status" value="1"/>
</dbReference>
<evidence type="ECO:0000256" key="4">
    <source>
        <dbReference type="ARBA" id="ARBA00022833"/>
    </source>
</evidence>
<dbReference type="GO" id="GO:0003899">
    <property type="term" value="F:DNA-directed RNA polymerase activity"/>
    <property type="evidence" value="ECO:0007669"/>
    <property type="project" value="InterPro"/>
</dbReference>
<evidence type="ECO:0000313" key="8">
    <source>
        <dbReference type="Proteomes" id="UP000092443"/>
    </source>
</evidence>
<dbReference type="SMART" id="SM00661">
    <property type="entry name" value="RPOL9"/>
    <property type="match status" value="1"/>
</dbReference>
<keyword evidence="5" id="KW-0804">Transcription</keyword>
<evidence type="ECO:0000256" key="5">
    <source>
        <dbReference type="ARBA" id="ARBA00023163"/>
    </source>
</evidence>
<proteinExistence type="inferred from homology"/>
<gene>
    <name evidence="9" type="primary">LOC119642960</name>
</gene>
<accession>A0A9C5ZCZ5</accession>
<feature type="domain" description="DNA-directed RNA polymerase II subunit RPB9-like zinc ribbon" evidence="7">
    <location>
        <begin position="19"/>
        <end position="72"/>
    </location>
</feature>
<dbReference type="GO" id="GO:0046872">
    <property type="term" value="F:metal ion binding"/>
    <property type="evidence" value="ECO:0007669"/>
    <property type="project" value="UniProtKB-KW"/>
</dbReference>
<evidence type="ECO:0000259" key="7">
    <source>
        <dbReference type="SMART" id="SM00661"/>
    </source>
</evidence>
<dbReference type="InterPro" id="IPR012164">
    <property type="entry name" value="Rpa12/Rpb9/Rpc10/TFS"/>
</dbReference>
<comment type="similarity">
    <text evidence="1">Belongs to the archaeal RpoM/eukaryotic RPA12/RPB9/RPC11 RNA polymerase family.</text>
</comment>
<keyword evidence="4" id="KW-0862">Zinc</keyword>
<dbReference type="GO" id="GO:0006367">
    <property type="term" value="P:transcription initiation at RNA polymerase II promoter"/>
    <property type="evidence" value="ECO:0007669"/>
    <property type="project" value="TreeGrafter"/>
</dbReference>
<protein>
    <submittedName>
        <fullName evidence="9">Uncharacterized protein LOC119642960 isoform X1</fullName>
    </submittedName>
</protein>
<dbReference type="Gene3D" id="2.20.25.10">
    <property type="match status" value="1"/>
</dbReference>